<proteinExistence type="predicted"/>
<protein>
    <recommendedName>
        <fullName evidence="3">Fungal N-terminal domain-containing protein</fullName>
    </recommendedName>
</protein>
<gene>
    <name evidence="1" type="ORF">BU26DRAFT_485985</name>
</gene>
<evidence type="ECO:0008006" key="3">
    <source>
        <dbReference type="Google" id="ProtNLM"/>
    </source>
</evidence>
<keyword evidence="2" id="KW-1185">Reference proteome</keyword>
<dbReference type="Proteomes" id="UP000800094">
    <property type="component" value="Unassembled WGS sequence"/>
</dbReference>
<organism evidence="1 2">
    <name type="scientific">Trematosphaeria pertusa</name>
    <dbReference type="NCBI Taxonomy" id="390896"/>
    <lineage>
        <taxon>Eukaryota</taxon>
        <taxon>Fungi</taxon>
        <taxon>Dikarya</taxon>
        <taxon>Ascomycota</taxon>
        <taxon>Pezizomycotina</taxon>
        <taxon>Dothideomycetes</taxon>
        <taxon>Pleosporomycetidae</taxon>
        <taxon>Pleosporales</taxon>
        <taxon>Massarineae</taxon>
        <taxon>Trematosphaeriaceae</taxon>
        <taxon>Trematosphaeria</taxon>
    </lineage>
</organism>
<dbReference type="RefSeq" id="XP_033683382.1">
    <property type="nucleotide sequence ID" value="XM_033825902.1"/>
</dbReference>
<sequence length="145" mass="15906">MADPLTAFGAAAGAVQIADVALRASGEAYGFLAAVKDAGKDVQALRDTLCGVESNIRSLRNYVSKFSKSKNAREEFEVLPEAITGTLMRFHDDMVYLKSVLPRKPSPTLAQKVRWAYNRHRVASAIKRLNDRKTDLNIALAITGR</sequence>
<evidence type="ECO:0000313" key="1">
    <source>
        <dbReference type="EMBL" id="KAF2248378.1"/>
    </source>
</evidence>
<name>A0A6A6IE88_9PLEO</name>
<dbReference type="AlphaFoldDB" id="A0A6A6IE88"/>
<reference evidence="1" key="1">
    <citation type="journal article" date="2020" name="Stud. Mycol.">
        <title>101 Dothideomycetes genomes: a test case for predicting lifestyles and emergence of pathogens.</title>
        <authorList>
            <person name="Haridas S."/>
            <person name="Albert R."/>
            <person name="Binder M."/>
            <person name="Bloem J."/>
            <person name="Labutti K."/>
            <person name="Salamov A."/>
            <person name="Andreopoulos B."/>
            <person name="Baker S."/>
            <person name="Barry K."/>
            <person name="Bills G."/>
            <person name="Bluhm B."/>
            <person name="Cannon C."/>
            <person name="Castanera R."/>
            <person name="Culley D."/>
            <person name="Daum C."/>
            <person name="Ezra D."/>
            <person name="Gonzalez J."/>
            <person name="Henrissat B."/>
            <person name="Kuo A."/>
            <person name="Liang C."/>
            <person name="Lipzen A."/>
            <person name="Lutzoni F."/>
            <person name="Magnuson J."/>
            <person name="Mondo S."/>
            <person name="Nolan M."/>
            <person name="Ohm R."/>
            <person name="Pangilinan J."/>
            <person name="Park H.-J."/>
            <person name="Ramirez L."/>
            <person name="Alfaro M."/>
            <person name="Sun H."/>
            <person name="Tritt A."/>
            <person name="Yoshinaga Y."/>
            <person name="Zwiers L.-H."/>
            <person name="Turgeon B."/>
            <person name="Goodwin S."/>
            <person name="Spatafora J."/>
            <person name="Crous P."/>
            <person name="Grigoriev I."/>
        </authorList>
    </citation>
    <scope>NUCLEOTIDE SEQUENCE</scope>
    <source>
        <strain evidence="1">CBS 122368</strain>
    </source>
</reference>
<dbReference type="OrthoDB" id="3787958at2759"/>
<dbReference type="GeneID" id="54579232"/>
<accession>A0A6A6IE88</accession>
<evidence type="ECO:0000313" key="2">
    <source>
        <dbReference type="Proteomes" id="UP000800094"/>
    </source>
</evidence>
<dbReference type="EMBL" id="ML987196">
    <property type="protein sequence ID" value="KAF2248378.1"/>
    <property type="molecule type" value="Genomic_DNA"/>
</dbReference>